<evidence type="ECO:0000256" key="1">
    <source>
        <dbReference type="SAM" id="MobiDB-lite"/>
    </source>
</evidence>
<dbReference type="Proteomes" id="UP000054359">
    <property type="component" value="Unassembled WGS sequence"/>
</dbReference>
<feature type="compositionally biased region" description="Basic residues" evidence="1">
    <location>
        <begin position="1"/>
        <end position="12"/>
    </location>
</feature>
<proteinExistence type="predicted"/>
<evidence type="ECO:0000313" key="3">
    <source>
        <dbReference type="Proteomes" id="UP000054359"/>
    </source>
</evidence>
<feature type="non-terminal residue" evidence="2">
    <location>
        <position position="130"/>
    </location>
</feature>
<keyword evidence="3" id="KW-1185">Reference proteome</keyword>
<evidence type="ECO:0000313" key="2">
    <source>
        <dbReference type="EMBL" id="KFM68740.1"/>
    </source>
</evidence>
<feature type="region of interest" description="Disordered" evidence="1">
    <location>
        <begin position="1"/>
        <end position="36"/>
    </location>
</feature>
<reference evidence="2 3" key="1">
    <citation type="submission" date="2013-11" db="EMBL/GenBank/DDBJ databases">
        <title>Genome sequencing of Stegodyphus mimosarum.</title>
        <authorList>
            <person name="Bechsgaard J."/>
        </authorList>
    </citation>
    <scope>NUCLEOTIDE SEQUENCE [LARGE SCALE GENOMIC DNA]</scope>
</reference>
<organism evidence="2 3">
    <name type="scientific">Stegodyphus mimosarum</name>
    <name type="common">African social velvet spider</name>
    <dbReference type="NCBI Taxonomy" id="407821"/>
    <lineage>
        <taxon>Eukaryota</taxon>
        <taxon>Metazoa</taxon>
        <taxon>Ecdysozoa</taxon>
        <taxon>Arthropoda</taxon>
        <taxon>Chelicerata</taxon>
        <taxon>Arachnida</taxon>
        <taxon>Araneae</taxon>
        <taxon>Araneomorphae</taxon>
        <taxon>Entelegynae</taxon>
        <taxon>Eresoidea</taxon>
        <taxon>Eresidae</taxon>
        <taxon>Stegodyphus</taxon>
    </lineage>
</organism>
<protein>
    <submittedName>
        <fullName evidence="2">Uncharacterized protein</fullName>
    </submittedName>
</protein>
<dbReference type="EMBL" id="KK116783">
    <property type="protein sequence ID" value="KFM68740.1"/>
    <property type="molecule type" value="Genomic_DNA"/>
</dbReference>
<sequence>MLCQNRHVRSNTKRSSAPNLHEKSPNQPVHGRSRVHVRRRQHRTHVFLRTGQLQWCAGAHSRVHGTSAMCLFECGVFSGTAALENTLKASSGKRGMLLAKFVYDSVQNFLFKNCECNYFFNSCISGILSS</sequence>
<name>A0A087TUF1_STEMI</name>
<dbReference type="AlphaFoldDB" id="A0A087TUF1"/>
<accession>A0A087TUF1</accession>
<gene>
    <name evidence="2" type="ORF">X975_00135</name>
</gene>